<organism evidence="3 4">
    <name type="scientific">Cellulophaga fucicola</name>
    <dbReference type="NCBI Taxonomy" id="76595"/>
    <lineage>
        <taxon>Bacteria</taxon>
        <taxon>Pseudomonadati</taxon>
        <taxon>Bacteroidota</taxon>
        <taxon>Flavobacteriia</taxon>
        <taxon>Flavobacteriales</taxon>
        <taxon>Flavobacteriaceae</taxon>
        <taxon>Cellulophaga</taxon>
    </lineage>
</organism>
<dbReference type="AlphaFoldDB" id="A0A1K1QWP0"/>
<name>A0A1K1QWP0_9FLAO</name>
<dbReference type="STRING" id="76595.SAMN05660313_03038"/>
<dbReference type="EMBL" id="FPIY01000005">
    <property type="protein sequence ID" value="SFW64197.1"/>
    <property type="molecule type" value="Genomic_DNA"/>
</dbReference>
<evidence type="ECO:0000259" key="2">
    <source>
        <dbReference type="Pfam" id="PF13648"/>
    </source>
</evidence>
<keyword evidence="1" id="KW-0732">Signal</keyword>
<proteinExistence type="predicted"/>
<reference evidence="4" key="1">
    <citation type="submission" date="2016-11" db="EMBL/GenBank/DDBJ databases">
        <authorList>
            <person name="Varghese N."/>
            <person name="Submissions S."/>
        </authorList>
    </citation>
    <scope>NUCLEOTIDE SEQUENCE [LARGE SCALE GENOMIC DNA]</scope>
    <source>
        <strain evidence="4">DSM 24786</strain>
    </source>
</reference>
<feature type="chain" id="PRO_5013108995" evidence="1">
    <location>
        <begin position="23"/>
        <end position="153"/>
    </location>
</feature>
<dbReference type="RefSeq" id="WP_072304658.1">
    <property type="nucleotide sequence ID" value="NZ_FPIY01000005.1"/>
</dbReference>
<keyword evidence="4" id="KW-1185">Reference proteome</keyword>
<evidence type="ECO:0000313" key="4">
    <source>
        <dbReference type="Proteomes" id="UP000183257"/>
    </source>
</evidence>
<evidence type="ECO:0000313" key="3">
    <source>
        <dbReference type="EMBL" id="SFW64197.1"/>
    </source>
</evidence>
<dbReference type="InterPro" id="IPR024311">
    <property type="entry name" value="Lipocalin-like"/>
</dbReference>
<dbReference type="PROSITE" id="PS51257">
    <property type="entry name" value="PROKAR_LIPOPROTEIN"/>
    <property type="match status" value="1"/>
</dbReference>
<dbReference type="Pfam" id="PF13648">
    <property type="entry name" value="Lipocalin_4"/>
    <property type="match status" value="1"/>
</dbReference>
<sequence>MKKTFYLFITLSISLFITSCNSDDDSKPEIDNAIQIIGLWEIDKQFLNGDILPFSDDCHAIETTEFKTDKSFFSVELDPIQGECVEAEPSKGTWSISNSKLTLNYTQTGSIIQNDTYIFEILELTSSSLKIKTVSTDIDGDEQNDEFELQYVK</sequence>
<feature type="domain" description="Lipocalin-like" evidence="2">
    <location>
        <begin position="36"/>
        <end position="131"/>
    </location>
</feature>
<dbReference type="OrthoDB" id="1356626at2"/>
<accession>A0A1K1QWP0</accession>
<feature type="signal peptide" evidence="1">
    <location>
        <begin position="1"/>
        <end position="22"/>
    </location>
</feature>
<evidence type="ECO:0000256" key="1">
    <source>
        <dbReference type="SAM" id="SignalP"/>
    </source>
</evidence>
<protein>
    <submittedName>
        <fullName evidence="3">Lipocalin-like domain-containing protein</fullName>
    </submittedName>
</protein>
<gene>
    <name evidence="3" type="ORF">SAMN05660313_03038</name>
</gene>
<dbReference type="Proteomes" id="UP000183257">
    <property type="component" value="Unassembled WGS sequence"/>
</dbReference>